<dbReference type="InterPro" id="IPR006026">
    <property type="entry name" value="Peptidase_Metallo"/>
</dbReference>
<evidence type="ECO:0000256" key="1">
    <source>
        <dbReference type="PROSITE-ProRule" id="PRU01211"/>
    </source>
</evidence>
<proteinExistence type="predicted"/>
<keyword evidence="1" id="KW-0479">Metal-binding</keyword>
<evidence type="ECO:0000313" key="3">
    <source>
        <dbReference type="EMBL" id="RIV25607.1"/>
    </source>
</evidence>
<dbReference type="SMART" id="SM00235">
    <property type="entry name" value="ZnMc"/>
    <property type="match status" value="1"/>
</dbReference>
<comment type="caution">
    <text evidence="1">Lacks conserved residue(s) required for the propagation of feature annotation.</text>
</comment>
<dbReference type="Gene3D" id="3.40.390.10">
    <property type="entry name" value="Collagenase (Catalytic Domain)"/>
    <property type="match status" value="1"/>
</dbReference>
<feature type="binding site" evidence="1">
    <location>
        <position position="110"/>
    </location>
    <ligand>
        <name>Zn(2+)</name>
        <dbReference type="ChEBI" id="CHEBI:29105"/>
        <note>catalytic</note>
    </ligand>
</feature>
<feature type="binding site" evidence="1">
    <location>
        <position position="120"/>
    </location>
    <ligand>
        <name>Zn(2+)</name>
        <dbReference type="ChEBI" id="CHEBI:29105"/>
        <note>catalytic</note>
    </ligand>
</feature>
<keyword evidence="4" id="KW-1185">Reference proteome</keyword>
<keyword evidence="1" id="KW-0645">Protease</keyword>
<reference evidence="3 4" key="1">
    <citation type="submission" date="2018-08" db="EMBL/GenBank/DDBJ databases">
        <title>Fibrisoma montanum sp. nov., isolated from Danxia mountain soil.</title>
        <authorList>
            <person name="Huang Y."/>
        </authorList>
    </citation>
    <scope>NUCLEOTIDE SEQUENCE [LARGE SCALE GENOMIC DNA]</scope>
    <source>
        <strain evidence="3 4">HYT19</strain>
    </source>
</reference>
<dbReference type="OrthoDB" id="8455098at2"/>
<feature type="active site" evidence="1">
    <location>
        <position position="111"/>
    </location>
</feature>
<keyword evidence="1" id="KW-0862">Zinc</keyword>
<dbReference type="GO" id="GO:0008270">
    <property type="term" value="F:zinc ion binding"/>
    <property type="evidence" value="ECO:0007669"/>
    <property type="project" value="UniProtKB-UniRule"/>
</dbReference>
<organism evidence="3 4">
    <name type="scientific">Fibrisoma montanum</name>
    <dbReference type="NCBI Taxonomy" id="2305895"/>
    <lineage>
        <taxon>Bacteria</taxon>
        <taxon>Pseudomonadati</taxon>
        <taxon>Bacteroidota</taxon>
        <taxon>Cytophagia</taxon>
        <taxon>Cytophagales</taxon>
        <taxon>Spirosomataceae</taxon>
        <taxon>Fibrisoma</taxon>
    </lineage>
</organism>
<feature type="domain" description="Peptidase M12A" evidence="2">
    <location>
        <begin position="21"/>
        <end position="214"/>
    </location>
</feature>
<dbReference type="EMBL" id="QXED01000002">
    <property type="protein sequence ID" value="RIV25607.1"/>
    <property type="molecule type" value="Genomic_DNA"/>
</dbReference>
<dbReference type="CDD" id="cd04280">
    <property type="entry name" value="ZnMc_astacin_like"/>
    <property type="match status" value="1"/>
</dbReference>
<dbReference type="InterPro" id="IPR034035">
    <property type="entry name" value="Astacin-like_dom"/>
</dbReference>
<comment type="cofactor">
    <cofactor evidence="1">
        <name>Zn(2+)</name>
        <dbReference type="ChEBI" id="CHEBI:29105"/>
    </cofactor>
    <text evidence="1">Binds 1 zinc ion per subunit.</text>
</comment>
<gene>
    <name evidence="3" type="ORF">DYU11_07295</name>
</gene>
<dbReference type="AlphaFoldDB" id="A0A418MFS1"/>
<dbReference type="Proteomes" id="UP000283523">
    <property type="component" value="Unassembled WGS sequence"/>
</dbReference>
<keyword evidence="1" id="KW-0378">Hydrolase</keyword>
<dbReference type="Pfam" id="PF01400">
    <property type="entry name" value="Astacin"/>
    <property type="match status" value="1"/>
</dbReference>
<dbReference type="PRINTS" id="PR00480">
    <property type="entry name" value="ASTACIN"/>
</dbReference>
<dbReference type="InterPro" id="IPR024079">
    <property type="entry name" value="MetalloPept_cat_dom_sf"/>
</dbReference>
<dbReference type="PANTHER" id="PTHR10127">
    <property type="entry name" value="DISCOIDIN, CUB, EGF, LAMININ , AND ZINC METALLOPROTEASE DOMAIN CONTAINING"/>
    <property type="match status" value="1"/>
</dbReference>
<dbReference type="GO" id="GO:0006508">
    <property type="term" value="P:proteolysis"/>
    <property type="evidence" value="ECO:0007669"/>
    <property type="project" value="UniProtKB-KW"/>
</dbReference>
<protein>
    <recommendedName>
        <fullName evidence="2">Peptidase M12A domain-containing protein</fullName>
    </recommendedName>
</protein>
<sequence length="323" mass="35683">MRFSAKQMEAYKQSVLKLKGARTGLVNSAQLWPGGVVYYTINPNLTDQGRVTDAINHWQGVTGIRFVQRTNQPDYVEFVPGNGCSSAVGRRGGQQTITLAPGCSTGNTIHEIGHALGLFHEHQRADRDNFVIVNINNSLNPAAAPVNYNRYPDLGFAGFEFGDLDFGSVMMYASFEPGGTQPVITRLDGSTFGVQRNGLSGGDIETINRMYFGPRVRPFYNVIESYTDPSGTQRITYDVYFQVFADDACTIPLSLPNQLPIQYRKHDRYGGINNNTLTIPGGTQSILVDRIYGACQYNSYGEVVGECYQEAITLIDALDYVPR</sequence>
<name>A0A418MFS1_9BACT</name>
<dbReference type="PROSITE" id="PS51864">
    <property type="entry name" value="ASTACIN"/>
    <property type="match status" value="1"/>
</dbReference>
<dbReference type="PANTHER" id="PTHR10127:SF850">
    <property type="entry name" value="METALLOENDOPEPTIDASE"/>
    <property type="match status" value="1"/>
</dbReference>
<accession>A0A418MFS1</accession>
<evidence type="ECO:0000313" key="4">
    <source>
        <dbReference type="Proteomes" id="UP000283523"/>
    </source>
</evidence>
<dbReference type="SUPFAM" id="SSF55486">
    <property type="entry name" value="Metalloproteases ('zincins'), catalytic domain"/>
    <property type="match status" value="1"/>
</dbReference>
<feature type="binding site" evidence="1">
    <location>
        <position position="114"/>
    </location>
    <ligand>
        <name>Zn(2+)</name>
        <dbReference type="ChEBI" id="CHEBI:29105"/>
        <note>catalytic</note>
    </ligand>
</feature>
<dbReference type="InterPro" id="IPR001506">
    <property type="entry name" value="Peptidase_M12A"/>
</dbReference>
<keyword evidence="1" id="KW-0482">Metalloprotease</keyword>
<comment type="caution">
    <text evidence="3">The sequence shown here is derived from an EMBL/GenBank/DDBJ whole genome shotgun (WGS) entry which is preliminary data.</text>
</comment>
<dbReference type="GO" id="GO:0004222">
    <property type="term" value="F:metalloendopeptidase activity"/>
    <property type="evidence" value="ECO:0007669"/>
    <property type="project" value="UniProtKB-UniRule"/>
</dbReference>
<evidence type="ECO:0000259" key="2">
    <source>
        <dbReference type="PROSITE" id="PS51864"/>
    </source>
</evidence>